<dbReference type="HOGENOM" id="CLU_039613_4_1_6"/>
<dbReference type="SUPFAM" id="SSF46785">
    <property type="entry name" value="Winged helix' DNA-binding domain"/>
    <property type="match status" value="1"/>
</dbReference>
<dbReference type="EMBL" id="ABWL02000026">
    <property type="protein sequence ID" value="EFE05753.1"/>
    <property type="molecule type" value="Genomic_DNA"/>
</dbReference>
<name>D4BKB0_9ENTR</name>
<dbReference type="PANTHER" id="PTHR30126:SF2">
    <property type="entry name" value="HTH-TYPE TRANSCRIPTIONAL REGULATOR YJIE"/>
    <property type="match status" value="1"/>
</dbReference>
<dbReference type="PROSITE" id="PS50931">
    <property type="entry name" value="HTH_LYSR"/>
    <property type="match status" value="1"/>
</dbReference>
<dbReference type="CDD" id="cd05466">
    <property type="entry name" value="PBP2_LTTR_substrate"/>
    <property type="match status" value="1"/>
</dbReference>
<dbReference type="PANTHER" id="PTHR30126">
    <property type="entry name" value="HTH-TYPE TRANSCRIPTIONAL REGULATOR"/>
    <property type="match status" value="1"/>
</dbReference>
<dbReference type="InterPro" id="IPR000847">
    <property type="entry name" value="LysR_HTH_N"/>
</dbReference>
<feature type="domain" description="HTH lysR-type" evidence="5">
    <location>
        <begin position="11"/>
        <end position="68"/>
    </location>
</feature>
<accession>D4BKB0</accession>
<evidence type="ECO:0000313" key="7">
    <source>
        <dbReference type="Proteomes" id="UP000003880"/>
    </source>
</evidence>
<keyword evidence="4" id="KW-0804">Transcription</keyword>
<dbReference type="Pfam" id="PF00126">
    <property type="entry name" value="HTH_1"/>
    <property type="match status" value="1"/>
</dbReference>
<evidence type="ECO:0000256" key="4">
    <source>
        <dbReference type="ARBA" id="ARBA00023163"/>
    </source>
</evidence>
<dbReference type="InterPro" id="IPR036388">
    <property type="entry name" value="WH-like_DNA-bd_sf"/>
</dbReference>
<dbReference type="FunFam" id="1.10.10.10:FF:000001">
    <property type="entry name" value="LysR family transcriptional regulator"/>
    <property type="match status" value="1"/>
</dbReference>
<keyword evidence="2" id="KW-0805">Transcription regulation</keyword>
<organism evidence="6 7">
    <name type="scientific">Citrobacter youngae ATCC 29220</name>
    <dbReference type="NCBI Taxonomy" id="500640"/>
    <lineage>
        <taxon>Bacteria</taxon>
        <taxon>Pseudomonadati</taxon>
        <taxon>Pseudomonadota</taxon>
        <taxon>Gammaproteobacteria</taxon>
        <taxon>Enterobacterales</taxon>
        <taxon>Enterobacteriaceae</taxon>
        <taxon>Citrobacter</taxon>
        <taxon>Citrobacter freundii complex</taxon>
    </lineage>
</organism>
<evidence type="ECO:0000259" key="5">
    <source>
        <dbReference type="PROSITE" id="PS50931"/>
    </source>
</evidence>
<dbReference type="SUPFAM" id="SSF53850">
    <property type="entry name" value="Periplasmic binding protein-like II"/>
    <property type="match status" value="1"/>
</dbReference>
<dbReference type="Gene3D" id="3.40.190.10">
    <property type="entry name" value="Periplasmic binding protein-like II"/>
    <property type="match status" value="2"/>
</dbReference>
<proteinExistence type="inferred from homology"/>
<evidence type="ECO:0000256" key="3">
    <source>
        <dbReference type="ARBA" id="ARBA00023125"/>
    </source>
</evidence>
<keyword evidence="3" id="KW-0238">DNA-binding</keyword>
<protein>
    <submittedName>
        <fullName evidence="6">Transcriptional regulator, LysR family</fullName>
    </submittedName>
</protein>
<gene>
    <name evidence="6" type="ORF">CIT292_10727</name>
</gene>
<dbReference type="InterPro" id="IPR005119">
    <property type="entry name" value="LysR_subst-bd"/>
</dbReference>
<reference evidence="6 7" key="1">
    <citation type="submission" date="2010-02" db="EMBL/GenBank/DDBJ databases">
        <authorList>
            <person name="Weinstock G."/>
            <person name="Sodergren E."/>
            <person name="Clifton S."/>
            <person name="Fulton L."/>
            <person name="Fulton B."/>
            <person name="Courtney L."/>
            <person name="Fronick C."/>
            <person name="Harrison M."/>
            <person name="Strong C."/>
            <person name="Farmer C."/>
            <person name="Delahaunty K."/>
            <person name="Markovic C."/>
            <person name="Hall O."/>
            <person name="Minx P."/>
            <person name="Tomlinson C."/>
            <person name="Mitreva M."/>
            <person name="Nelson J."/>
            <person name="Hou S."/>
            <person name="Wollam A."/>
            <person name="Pepin K.H."/>
            <person name="Johnson M."/>
            <person name="Bhonagiri V."/>
            <person name="Zhang X."/>
            <person name="Suruliraj S."/>
            <person name="Warren W."/>
            <person name="Chinwalla A."/>
            <person name="Mardis E.R."/>
            <person name="Wilson R.K."/>
        </authorList>
    </citation>
    <scope>NUCLEOTIDE SEQUENCE [LARGE SCALE GENOMIC DNA]</scope>
    <source>
        <strain evidence="6 7">ATCC 29220</strain>
    </source>
</reference>
<dbReference type="Pfam" id="PF03466">
    <property type="entry name" value="LysR_substrate"/>
    <property type="match status" value="1"/>
</dbReference>
<dbReference type="AlphaFoldDB" id="D4BKB0"/>
<comment type="caution">
    <text evidence="6">The sequence shown here is derived from an EMBL/GenBank/DDBJ whole genome shotgun (WGS) entry which is preliminary data.</text>
</comment>
<evidence type="ECO:0000256" key="2">
    <source>
        <dbReference type="ARBA" id="ARBA00023015"/>
    </source>
</evidence>
<dbReference type="GO" id="GO:0003700">
    <property type="term" value="F:DNA-binding transcription factor activity"/>
    <property type="evidence" value="ECO:0007669"/>
    <property type="project" value="InterPro"/>
</dbReference>
<dbReference type="PRINTS" id="PR00039">
    <property type="entry name" value="HTHLYSR"/>
</dbReference>
<evidence type="ECO:0000313" key="6">
    <source>
        <dbReference type="EMBL" id="EFE05753.1"/>
    </source>
</evidence>
<sequence length="307" mass="35355">MRLWHGGEFNVDCKWLEDFLALSQHGNYSQAAAQRHITQPALSRRIKALEEVLGVPLFDRTTTPVTLTRYGERFEPYARNVLSTLTEARHELSAMTPATDNTLVMVSLHTLSVNILPDMINYLRQSEPQLNFTVNASIQGIDNHFNALIDRQIDLLVTYDLPSAQPGLEIAGGLKRSLWRYERFIPVISAQLADTLDDPQALIPWLCYSDYTFVRRIIEPAEQRVRPRLKKVFESGLSETIREMVLRHMGMAWLPESMVAEELVNQQVIHCWPENADLICEIPVVVWANLDDQRAVMQRCWEKLLRF</sequence>
<dbReference type="Proteomes" id="UP000003880">
    <property type="component" value="Unassembled WGS sequence"/>
</dbReference>
<comment type="similarity">
    <text evidence="1">Belongs to the LysR transcriptional regulatory family.</text>
</comment>
<dbReference type="InterPro" id="IPR036390">
    <property type="entry name" value="WH_DNA-bd_sf"/>
</dbReference>
<evidence type="ECO:0000256" key="1">
    <source>
        <dbReference type="ARBA" id="ARBA00009437"/>
    </source>
</evidence>
<dbReference type="Gene3D" id="1.10.10.10">
    <property type="entry name" value="Winged helix-like DNA-binding domain superfamily/Winged helix DNA-binding domain"/>
    <property type="match status" value="1"/>
</dbReference>
<dbReference type="eggNOG" id="COG0583">
    <property type="taxonomic scope" value="Bacteria"/>
</dbReference>
<dbReference type="GO" id="GO:0000976">
    <property type="term" value="F:transcription cis-regulatory region binding"/>
    <property type="evidence" value="ECO:0007669"/>
    <property type="project" value="TreeGrafter"/>
</dbReference>